<evidence type="ECO:0000256" key="1">
    <source>
        <dbReference type="ARBA" id="ARBA00022801"/>
    </source>
</evidence>
<comment type="caution">
    <text evidence="2">The sequence shown here is derived from an EMBL/GenBank/DDBJ whole genome shotgun (WGS) entry which is preliminary data.</text>
</comment>
<dbReference type="EMBL" id="JARIHO010000074">
    <property type="protein sequence ID" value="KAJ7311718.1"/>
    <property type="molecule type" value="Genomic_DNA"/>
</dbReference>
<reference evidence="2" key="1">
    <citation type="submission" date="2023-03" db="EMBL/GenBank/DDBJ databases">
        <title>Massive genome expansion in bonnet fungi (Mycena s.s.) driven by repeated elements and novel gene families across ecological guilds.</title>
        <authorList>
            <consortium name="Lawrence Berkeley National Laboratory"/>
            <person name="Harder C.B."/>
            <person name="Miyauchi S."/>
            <person name="Viragh M."/>
            <person name="Kuo A."/>
            <person name="Thoen E."/>
            <person name="Andreopoulos B."/>
            <person name="Lu D."/>
            <person name="Skrede I."/>
            <person name="Drula E."/>
            <person name="Henrissat B."/>
            <person name="Morin E."/>
            <person name="Kohler A."/>
            <person name="Barry K."/>
            <person name="LaButti K."/>
            <person name="Morin E."/>
            <person name="Salamov A."/>
            <person name="Lipzen A."/>
            <person name="Mereny Z."/>
            <person name="Hegedus B."/>
            <person name="Baldrian P."/>
            <person name="Stursova M."/>
            <person name="Weitz H."/>
            <person name="Taylor A."/>
            <person name="Grigoriev I.V."/>
            <person name="Nagy L.G."/>
            <person name="Martin F."/>
            <person name="Kauserud H."/>
        </authorList>
    </citation>
    <scope>NUCLEOTIDE SEQUENCE</scope>
    <source>
        <strain evidence="2">CBHHK002</strain>
    </source>
</reference>
<dbReference type="SUPFAM" id="SSF53649">
    <property type="entry name" value="Alkaline phosphatase-like"/>
    <property type="match status" value="1"/>
</dbReference>
<dbReference type="Pfam" id="PF04185">
    <property type="entry name" value="Phosphoesterase"/>
    <property type="match status" value="1"/>
</dbReference>
<keyword evidence="3" id="KW-1185">Reference proteome</keyword>
<proteinExistence type="predicted"/>
<organism evidence="2 3">
    <name type="scientific">Mycena albidolilacea</name>
    <dbReference type="NCBI Taxonomy" id="1033008"/>
    <lineage>
        <taxon>Eukaryota</taxon>
        <taxon>Fungi</taxon>
        <taxon>Dikarya</taxon>
        <taxon>Basidiomycota</taxon>
        <taxon>Agaricomycotina</taxon>
        <taxon>Agaricomycetes</taxon>
        <taxon>Agaricomycetidae</taxon>
        <taxon>Agaricales</taxon>
        <taxon>Marasmiineae</taxon>
        <taxon>Mycenaceae</taxon>
        <taxon>Mycena</taxon>
    </lineage>
</organism>
<gene>
    <name evidence="2" type="ORF">DFH08DRAFT_897484</name>
</gene>
<dbReference type="GO" id="GO:0016788">
    <property type="term" value="F:hydrolase activity, acting on ester bonds"/>
    <property type="evidence" value="ECO:0007669"/>
    <property type="project" value="InterPro"/>
</dbReference>
<dbReference type="PANTHER" id="PTHR31956">
    <property type="entry name" value="NON-SPECIFIC PHOSPHOLIPASE C4-RELATED"/>
    <property type="match status" value="1"/>
</dbReference>
<dbReference type="InterPro" id="IPR017850">
    <property type="entry name" value="Alkaline_phosphatase_core_sf"/>
</dbReference>
<sequence>MRGHFKRPDSRCLAPKPTMSPMALLTSVLFATSSVHLAYAATAQLFAPPSRNPLVQTANYTSFSNNTLNDKKVVKGKIFNRIIQVWLENTDFETAASTSIFESLAEQGILFTNYNSVTHPSEPNYVAAIGGDFFGMHDDNMYHIPSNITTVVDLLEDKDISWATYQENMAADSFYGFTFSAPNYASPASAPYPYYVRKHNPLVIFDAISQDASRAKRIRTFNDFANDVVNGTLPQWVFVTPNMVNDAHDTTIDFAASFLQYWFVPLLTDPRVNGEDTLILLTFDENETGAIQNRVFTLALGTAVPLDLRGTTDDTLYTHYSSLSTVQANWGLKSLGRQDTNASVSNVFSFIAKKTGYKNVQVPAEKVPHFNNSGVVPGALTSAQFIPFATPNLKARGAGSGDVLTRPGLNEKLTPDKLPAPVNMLALNRTTPWQMSPRTTSGKNLIPCADAVCA</sequence>
<dbReference type="Proteomes" id="UP001218218">
    <property type="component" value="Unassembled WGS sequence"/>
</dbReference>
<dbReference type="InterPro" id="IPR007312">
    <property type="entry name" value="Phosphoesterase"/>
</dbReference>
<dbReference type="GO" id="GO:0009395">
    <property type="term" value="P:phospholipid catabolic process"/>
    <property type="evidence" value="ECO:0007669"/>
    <property type="project" value="TreeGrafter"/>
</dbReference>
<dbReference type="AlphaFoldDB" id="A0AAD7ED26"/>
<dbReference type="Gene3D" id="3.40.720.10">
    <property type="entry name" value="Alkaline Phosphatase, subunit A"/>
    <property type="match status" value="1"/>
</dbReference>
<evidence type="ECO:0000313" key="3">
    <source>
        <dbReference type="Proteomes" id="UP001218218"/>
    </source>
</evidence>
<name>A0AAD7ED26_9AGAR</name>
<protein>
    <submittedName>
        <fullName evidence="2">Phosphoesterase family-domain-containing protein</fullName>
    </submittedName>
</protein>
<accession>A0AAD7ED26</accession>
<dbReference type="PANTHER" id="PTHR31956:SF8">
    <property type="entry name" value="ACID PHOSPHATASE PHOA (AFU_ORTHOLOGUE AFUA_1G03570)"/>
    <property type="match status" value="1"/>
</dbReference>
<keyword evidence="1" id="KW-0378">Hydrolase</keyword>
<evidence type="ECO:0000313" key="2">
    <source>
        <dbReference type="EMBL" id="KAJ7311718.1"/>
    </source>
</evidence>